<dbReference type="AlphaFoldDB" id="A0A6P2YP41"/>
<accession>A0A6P2YP41</accession>
<dbReference type="InterPro" id="IPR001123">
    <property type="entry name" value="LeuE-type"/>
</dbReference>
<dbReference type="GO" id="GO:0033228">
    <property type="term" value="P:cysteine export across plasma membrane"/>
    <property type="evidence" value="ECO:0007669"/>
    <property type="project" value="TreeGrafter"/>
</dbReference>
<sequence>MNVDAALVAKLLQIGLFSIPLIISPGPNNLMTTANCAQFGYRRTLPSLTGISVGVFVLFMVIALGLSSVLSRYPLLHPALKVVGTAYILYLAYKLYTSQPTHAGNLSIEHPITFGEAALLQILNPKIWLLGASATSTFLPLTSNLYVDATLLSLTLGIIFFPCNSIWAVFGLVMSQVLRGRALQRTLALLSASSIAFLLF</sequence>
<dbReference type="PANTHER" id="PTHR30086">
    <property type="entry name" value="ARGININE EXPORTER PROTEIN ARGO"/>
    <property type="match status" value="1"/>
</dbReference>
<keyword evidence="5 6" id="KW-0472">Membrane</keyword>
<dbReference type="RefSeq" id="WP_089428855.1">
    <property type="nucleotide sequence ID" value="NZ_CABVQT010000008.1"/>
</dbReference>
<proteinExistence type="predicted"/>
<dbReference type="Proteomes" id="UP000494182">
    <property type="component" value="Unassembled WGS sequence"/>
</dbReference>
<feature type="transmembrane region" description="Helical" evidence="6">
    <location>
        <begin position="149"/>
        <end position="170"/>
    </location>
</feature>
<comment type="subcellular location">
    <subcellularLocation>
        <location evidence="1">Cell membrane</location>
        <topology evidence="1">Multi-pass membrane protein</topology>
    </subcellularLocation>
</comment>
<evidence type="ECO:0000313" key="8">
    <source>
        <dbReference type="Proteomes" id="UP000494182"/>
    </source>
</evidence>
<evidence type="ECO:0000256" key="1">
    <source>
        <dbReference type="ARBA" id="ARBA00004651"/>
    </source>
</evidence>
<protein>
    <submittedName>
        <fullName evidence="7">Lysine exporter protein LysE/YggA</fullName>
    </submittedName>
</protein>
<gene>
    <name evidence="7" type="ORF">BCO71171_03419</name>
</gene>
<reference evidence="7 8" key="1">
    <citation type="submission" date="2019-09" db="EMBL/GenBank/DDBJ databases">
        <authorList>
            <person name="Depoorter E."/>
        </authorList>
    </citation>
    <scope>NUCLEOTIDE SEQUENCE [LARGE SCALE GENOMIC DNA]</scope>
    <source>
        <strain evidence="7">R-71171</strain>
    </source>
</reference>
<dbReference type="Pfam" id="PF01810">
    <property type="entry name" value="LysE"/>
    <property type="match status" value="1"/>
</dbReference>
<name>A0A6P2YP41_9BURK</name>
<evidence type="ECO:0000256" key="3">
    <source>
        <dbReference type="ARBA" id="ARBA00022692"/>
    </source>
</evidence>
<dbReference type="GO" id="GO:0015171">
    <property type="term" value="F:amino acid transmembrane transporter activity"/>
    <property type="evidence" value="ECO:0007669"/>
    <property type="project" value="TreeGrafter"/>
</dbReference>
<keyword evidence="2" id="KW-1003">Cell membrane</keyword>
<evidence type="ECO:0000256" key="2">
    <source>
        <dbReference type="ARBA" id="ARBA00022475"/>
    </source>
</evidence>
<keyword evidence="3 6" id="KW-0812">Transmembrane</keyword>
<keyword evidence="4 6" id="KW-1133">Transmembrane helix</keyword>
<evidence type="ECO:0000313" key="7">
    <source>
        <dbReference type="EMBL" id="VWD23893.1"/>
    </source>
</evidence>
<evidence type="ECO:0000256" key="6">
    <source>
        <dbReference type="SAM" id="Phobius"/>
    </source>
</evidence>
<evidence type="ECO:0000256" key="4">
    <source>
        <dbReference type="ARBA" id="ARBA00022989"/>
    </source>
</evidence>
<organism evidence="7 8">
    <name type="scientific">Burkholderia contaminans</name>
    <dbReference type="NCBI Taxonomy" id="488447"/>
    <lineage>
        <taxon>Bacteria</taxon>
        <taxon>Pseudomonadati</taxon>
        <taxon>Pseudomonadota</taxon>
        <taxon>Betaproteobacteria</taxon>
        <taxon>Burkholderiales</taxon>
        <taxon>Burkholderiaceae</taxon>
        <taxon>Burkholderia</taxon>
        <taxon>Burkholderia cepacia complex</taxon>
    </lineage>
</organism>
<dbReference type="GO" id="GO:0005886">
    <property type="term" value="C:plasma membrane"/>
    <property type="evidence" value="ECO:0007669"/>
    <property type="project" value="UniProtKB-SubCell"/>
</dbReference>
<evidence type="ECO:0000256" key="5">
    <source>
        <dbReference type="ARBA" id="ARBA00023136"/>
    </source>
</evidence>
<feature type="transmembrane region" description="Helical" evidence="6">
    <location>
        <begin position="7"/>
        <end position="25"/>
    </location>
</feature>
<feature type="transmembrane region" description="Helical" evidence="6">
    <location>
        <begin position="45"/>
        <end position="66"/>
    </location>
</feature>
<dbReference type="PANTHER" id="PTHR30086:SF20">
    <property type="entry name" value="ARGININE EXPORTER PROTEIN ARGO-RELATED"/>
    <property type="match status" value="1"/>
</dbReference>
<dbReference type="EMBL" id="CABVQT010000008">
    <property type="protein sequence ID" value="VWD23893.1"/>
    <property type="molecule type" value="Genomic_DNA"/>
</dbReference>